<evidence type="ECO:0000259" key="10">
    <source>
        <dbReference type="PROSITE" id="PS50928"/>
    </source>
</evidence>
<evidence type="ECO:0000313" key="12">
    <source>
        <dbReference type="Proteomes" id="UP000015854"/>
    </source>
</evidence>
<protein>
    <submittedName>
        <fullName evidence="11">ABC transporter permease</fullName>
    </submittedName>
</protein>
<keyword evidence="4 9" id="KW-0812">Transmembrane</keyword>
<dbReference type="InterPro" id="IPR051393">
    <property type="entry name" value="ABC_transporter_permease"/>
</dbReference>
<dbReference type="SUPFAM" id="SSF161098">
    <property type="entry name" value="MetI-like"/>
    <property type="match status" value="1"/>
</dbReference>
<evidence type="ECO:0000256" key="9">
    <source>
        <dbReference type="RuleBase" id="RU363032"/>
    </source>
</evidence>
<dbReference type="GO" id="GO:0055085">
    <property type="term" value="P:transmembrane transport"/>
    <property type="evidence" value="ECO:0007669"/>
    <property type="project" value="InterPro"/>
</dbReference>
<dbReference type="CDD" id="cd06261">
    <property type="entry name" value="TM_PBP2"/>
    <property type="match status" value="1"/>
</dbReference>
<keyword evidence="6" id="KW-0653">Protein transport</keyword>
<evidence type="ECO:0000256" key="8">
    <source>
        <dbReference type="ARBA" id="ARBA00023136"/>
    </source>
</evidence>
<comment type="caution">
    <text evidence="11">The sequence shown here is derived from an EMBL/GenBank/DDBJ whole genome shotgun (WGS) entry which is preliminary data.</text>
</comment>
<evidence type="ECO:0000256" key="3">
    <source>
        <dbReference type="ARBA" id="ARBA00022475"/>
    </source>
</evidence>
<evidence type="ECO:0000313" key="11">
    <source>
        <dbReference type="EMBL" id="EQC54989.1"/>
    </source>
</evidence>
<dbReference type="GO" id="GO:0015031">
    <property type="term" value="P:protein transport"/>
    <property type="evidence" value="ECO:0007669"/>
    <property type="project" value="UniProtKB-KW"/>
</dbReference>
<feature type="transmembrane region" description="Helical" evidence="9">
    <location>
        <begin position="138"/>
        <end position="158"/>
    </location>
</feature>
<feature type="domain" description="ABC transmembrane type-1" evidence="10">
    <location>
        <begin position="99"/>
        <end position="309"/>
    </location>
</feature>
<evidence type="ECO:0000256" key="4">
    <source>
        <dbReference type="ARBA" id="ARBA00022692"/>
    </source>
</evidence>
<dbReference type="InterPro" id="IPR035906">
    <property type="entry name" value="MetI-like_sf"/>
</dbReference>
<dbReference type="PROSITE" id="PS50928">
    <property type="entry name" value="ABC_TM1"/>
    <property type="match status" value="1"/>
</dbReference>
<dbReference type="AlphaFoldDB" id="T0TC67"/>
<dbReference type="GO" id="GO:0015833">
    <property type="term" value="P:peptide transport"/>
    <property type="evidence" value="ECO:0007669"/>
    <property type="project" value="UniProtKB-KW"/>
</dbReference>
<dbReference type="InterPro" id="IPR000515">
    <property type="entry name" value="MetI-like"/>
</dbReference>
<evidence type="ECO:0000256" key="2">
    <source>
        <dbReference type="ARBA" id="ARBA00022448"/>
    </source>
</evidence>
<dbReference type="PANTHER" id="PTHR30193:SF37">
    <property type="entry name" value="INNER MEMBRANE ABC TRANSPORTER PERMEASE PROTEIN YCJO"/>
    <property type="match status" value="1"/>
</dbReference>
<keyword evidence="2 9" id="KW-0813">Transport</keyword>
<organism evidence="11 12">
    <name type="scientific">Lactococcus cremoris subsp. cremoris TIFN6</name>
    <dbReference type="NCBI Taxonomy" id="1234876"/>
    <lineage>
        <taxon>Bacteria</taxon>
        <taxon>Bacillati</taxon>
        <taxon>Bacillota</taxon>
        <taxon>Bacilli</taxon>
        <taxon>Lactobacillales</taxon>
        <taxon>Streptococcaceae</taxon>
        <taxon>Lactococcus</taxon>
        <taxon>Lactococcus cremoris subsp. cremoris</taxon>
    </lineage>
</organism>
<dbReference type="GO" id="GO:0005886">
    <property type="term" value="C:plasma membrane"/>
    <property type="evidence" value="ECO:0007669"/>
    <property type="project" value="UniProtKB-SubCell"/>
</dbReference>
<dbReference type="EMBL" id="ATBB01000494">
    <property type="protein sequence ID" value="EQC54989.1"/>
    <property type="molecule type" value="Genomic_DNA"/>
</dbReference>
<keyword evidence="5" id="KW-0571">Peptide transport</keyword>
<dbReference type="PANTHER" id="PTHR30193">
    <property type="entry name" value="ABC TRANSPORTER PERMEASE PROTEIN"/>
    <property type="match status" value="1"/>
</dbReference>
<accession>T0TC67</accession>
<reference evidence="11 12" key="1">
    <citation type="journal article" date="2013" name="ISME J.">
        <title>Multifactorial diversity sustains microbial community stability.</title>
        <authorList>
            <person name="Erkus O."/>
            <person name="de Jager V.C."/>
            <person name="Spus M."/>
            <person name="van Alen-Boerrigter I.J."/>
            <person name="van Rijswijck I.M."/>
            <person name="Hazelwood L."/>
            <person name="Janssen P.W."/>
            <person name="van Hijum S.A."/>
            <person name="Kleerebezem M."/>
            <person name="Smid E.J."/>
        </authorList>
    </citation>
    <scope>NUCLEOTIDE SEQUENCE [LARGE SCALE GENOMIC DNA]</scope>
    <source>
        <strain evidence="11 12">TIFN6</strain>
    </source>
</reference>
<evidence type="ECO:0000256" key="6">
    <source>
        <dbReference type="ARBA" id="ARBA00022927"/>
    </source>
</evidence>
<evidence type="ECO:0000256" key="7">
    <source>
        <dbReference type="ARBA" id="ARBA00022989"/>
    </source>
</evidence>
<comment type="subcellular location">
    <subcellularLocation>
        <location evidence="1 9">Cell membrane</location>
        <topology evidence="1 9">Multi-pass membrane protein</topology>
    </subcellularLocation>
</comment>
<sequence>MKHILDKDDERCWVGNLFFQPSFLEGVTLNKLSQKAQKRLIIFAFTIVPLVLLLMFSYYPLVKMVQYSLTDWNGISPSSNFVDFENYEKVFSNPNYFGVFKTSLYYFLSSFPQLGLALLFATILSFKVKFANFWKGILFFPYLLNGVAIGFMFLYFYITGGTLDSLLHLVGIQHVPLWLGNQSINNISLSFVSIWRYMGFNFLIFLGAIQSVDPEIYEAAEIDGANRWNQFRFIIIPAIRNILFLNIILSVSGSLSVFEVPYIMTGGANGTMTFVIQTVQTAFNYNQVGLASAMAVILLIIVVVVSAAQFILTQDRSTSKKKAGA</sequence>
<feature type="transmembrane region" description="Helical" evidence="9">
    <location>
        <begin position="40"/>
        <end position="59"/>
    </location>
</feature>
<dbReference type="PATRIC" id="fig|1234876.3.peg.2023"/>
<feature type="transmembrane region" description="Helical" evidence="9">
    <location>
        <begin position="104"/>
        <end position="126"/>
    </location>
</feature>
<feature type="transmembrane region" description="Helical" evidence="9">
    <location>
        <begin position="242"/>
        <end position="264"/>
    </location>
</feature>
<comment type="similarity">
    <text evidence="9">Belongs to the binding-protein-dependent transport system permease family.</text>
</comment>
<gene>
    <name evidence="11" type="ORF">LLT6_02670</name>
</gene>
<dbReference type="Proteomes" id="UP000015854">
    <property type="component" value="Unassembled WGS sequence"/>
</dbReference>
<feature type="transmembrane region" description="Helical" evidence="9">
    <location>
        <begin position="187"/>
        <end position="209"/>
    </location>
</feature>
<name>T0TC67_LACLC</name>
<keyword evidence="3" id="KW-1003">Cell membrane</keyword>
<dbReference type="Gene3D" id="1.10.3720.10">
    <property type="entry name" value="MetI-like"/>
    <property type="match status" value="1"/>
</dbReference>
<keyword evidence="8 9" id="KW-0472">Membrane</keyword>
<evidence type="ECO:0000256" key="5">
    <source>
        <dbReference type="ARBA" id="ARBA00022856"/>
    </source>
</evidence>
<feature type="transmembrane region" description="Helical" evidence="9">
    <location>
        <begin position="290"/>
        <end position="312"/>
    </location>
</feature>
<keyword evidence="7 9" id="KW-1133">Transmembrane helix</keyword>
<dbReference type="Pfam" id="PF00528">
    <property type="entry name" value="BPD_transp_1"/>
    <property type="match status" value="1"/>
</dbReference>
<evidence type="ECO:0000256" key="1">
    <source>
        <dbReference type="ARBA" id="ARBA00004651"/>
    </source>
</evidence>
<proteinExistence type="inferred from homology"/>